<dbReference type="PANTHER" id="PTHR30289:SF8">
    <property type="entry name" value="YHYH DOMAIN-CONTAINING PROTEIN"/>
    <property type="match status" value="1"/>
</dbReference>
<accession>A0A1M6QHE4</accession>
<evidence type="ECO:0000313" key="4">
    <source>
        <dbReference type="Proteomes" id="UP000184314"/>
    </source>
</evidence>
<dbReference type="AlphaFoldDB" id="A0A1M6QHE4"/>
<feature type="domain" description="YHYH" evidence="2">
    <location>
        <begin position="222"/>
        <end position="342"/>
    </location>
</feature>
<gene>
    <name evidence="3" type="ORF">SAMN04488007_2334</name>
</gene>
<reference evidence="4" key="1">
    <citation type="submission" date="2016-11" db="EMBL/GenBank/DDBJ databases">
        <authorList>
            <person name="Varghese N."/>
            <person name="Submissions S."/>
        </authorList>
    </citation>
    <scope>NUCLEOTIDE SEQUENCE [LARGE SCALE GENOMIC DNA]</scope>
    <source>
        <strain evidence="4">DSM 16478</strain>
    </source>
</reference>
<name>A0A1M6QHE4_9FLAO</name>
<dbReference type="InterPro" id="IPR025924">
    <property type="entry name" value="YHYH_dom"/>
</dbReference>
<evidence type="ECO:0000256" key="1">
    <source>
        <dbReference type="SAM" id="Phobius"/>
    </source>
</evidence>
<sequence>MNQTKYTFLICIFLLISNSIIAHEGGHGIPSKQWELTSNELFKADFISCENGEVWLMDGNHSIQTFQIKDFAEADQDYIKSKNEFIHSLNSRTAIQPDSQSLSIFDWALIGFGILLLSFSVFKLMKRKTVVYLTHGVLRLGVILIVSCKNVNSTKTTNLEVPENNVAEMRAFFERFEGVSTHSDENYLYVSSNGLPDHDMMVGITNWQQQVPIKQNYTGGNSWAIPTHPKMAEHPLSTKTNLLKGAIAVAVNGIPIFNPLNNRGEDANAIGELDNWGGHCGRADDYHYHLPPLHLQDQVGAGNPVAYAVDGFPVYGETTDTLDEYLGKTNSDGSYQYHTIKEYPYFIAGMRGEVQLDPKTKAPENQVYPQPRTQELRPALRPLRGAEIIDFKSLGENSYSLTYSLDSKEYIINYNWDSEDNYSYQFINPDGTSTVENYKPREK</sequence>
<dbReference type="EMBL" id="FQZX01000002">
    <property type="protein sequence ID" value="SHK19669.1"/>
    <property type="molecule type" value="Genomic_DNA"/>
</dbReference>
<evidence type="ECO:0000259" key="2">
    <source>
        <dbReference type="Pfam" id="PF14240"/>
    </source>
</evidence>
<dbReference type="STRING" id="228958.SAMN04488007_2334"/>
<keyword evidence="1" id="KW-0472">Membrane</keyword>
<evidence type="ECO:0000313" key="3">
    <source>
        <dbReference type="EMBL" id="SHK19669.1"/>
    </source>
</evidence>
<dbReference type="PANTHER" id="PTHR30289">
    <property type="entry name" value="UNCHARACTERIZED PROTEIN YBCL-RELATED"/>
    <property type="match status" value="1"/>
</dbReference>
<dbReference type="Proteomes" id="UP000184314">
    <property type="component" value="Unassembled WGS sequence"/>
</dbReference>
<dbReference type="OrthoDB" id="9797506at2"/>
<keyword evidence="4" id="KW-1185">Reference proteome</keyword>
<feature type="transmembrane region" description="Helical" evidence="1">
    <location>
        <begin position="104"/>
        <end position="122"/>
    </location>
</feature>
<keyword evidence="1" id="KW-1133">Transmembrane helix</keyword>
<dbReference type="Pfam" id="PF14240">
    <property type="entry name" value="YHYH"/>
    <property type="match status" value="1"/>
</dbReference>
<organism evidence="3 4">
    <name type="scientific">Maribacter aquivivus</name>
    <dbReference type="NCBI Taxonomy" id="228958"/>
    <lineage>
        <taxon>Bacteria</taxon>
        <taxon>Pseudomonadati</taxon>
        <taxon>Bacteroidota</taxon>
        <taxon>Flavobacteriia</taxon>
        <taxon>Flavobacteriales</taxon>
        <taxon>Flavobacteriaceae</taxon>
        <taxon>Maribacter</taxon>
    </lineage>
</organism>
<keyword evidence="1" id="KW-0812">Transmembrane</keyword>
<proteinExistence type="predicted"/>
<protein>
    <submittedName>
        <fullName evidence="3">YHYH protein</fullName>
    </submittedName>
</protein>
<dbReference type="RefSeq" id="WP_073245907.1">
    <property type="nucleotide sequence ID" value="NZ_FQZX01000002.1"/>
</dbReference>